<dbReference type="InterPro" id="IPR015943">
    <property type="entry name" value="WD40/YVTN_repeat-like_dom_sf"/>
</dbReference>
<dbReference type="InterPro" id="IPR044630">
    <property type="entry name" value="SPA1/2/3/4"/>
</dbReference>
<organism evidence="4 5">
    <name type="scientific">Vigna mungo</name>
    <name type="common">Black gram</name>
    <name type="synonym">Phaseolus mungo</name>
    <dbReference type="NCBI Taxonomy" id="3915"/>
    <lineage>
        <taxon>Eukaryota</taxon>
        <taxon>Viridiplantae</taxon>
        <taxon>Streptophyta</taxon>
        <taxon>Embryophyta</taxon>
        <taxon>Tracheophyta</taxon>
        <taxon>Spermatophyta</taxon>
        <taxon>Magnoliopsida</taxon>
        <taxon>eudicotyledons</taxon>
        <taxon>Gunneridae</taxon>
        <taxon>Pentapetalae</taxon>
        <taxon>rosids</taxon>
        <taxon>fabids</taxon>
        <taxon>Fabales</taxon>
        <taxon>Fabaceae</taxon>
        <taxon>Papilionoideae</taxon>
        <taxon>50 kb inversion clade</taxon>
        <taxon>NPAAA clade</taxon>
        <taxon>indigoferoid/millettioid clade</taxon>
        <taxon>Phaseoleae</taxon>
        <taxon>Vigna</taxon>
    </lineage>
</organism>
<dbReference type="Gene3D" id="1.10.510.10">
    <property type="entry name" value="Transferase(Phosphotransferase) domain 1"/>
    <property type="match status" value="1"/>
</dbReference>
<sequence length="1111" mass="124327">MFVGTWNDNFDGMDEELEIGEGVQVQHQNKDDGYSLNPEFLGILKPQEYDEIPEDKNTAEGREHLHPGLFSDGGGGVMVEELMVKSCNGSTLEIGTLNPGSLHDSRSPWRHNYQPFSDSRVGRDGIIARKSVQATSSAWEDFGPMSSRDILARKSVNYDHGNVVQHLSADDHTAEQKEDEGDAREVMQTKTAHKSGFSEYFSRSTLKGKGIVCKGPSSNGLYVVSRDQNLMKSGIDIQMDSNAFPSSDLKIAKFPHNATVPRFGGSDTDGVILREWLKSRHHKGSKTEHLSIFRKIADLVGGFHSQGVAMPNLYPSYIKLLPSNHVMHLGLPTQKHKLDSVVNSEVLQLENSLIRKRLSEKVKSSSHNLRMKKQKFGDNVRVAGDKSQCPPMTDLYHQIANDVKVNAVVSQDHCNEYKEDIQFSKHNIRRPSPLPHISNAGQFQLTSSNEGLEEEWYTSPEGGCTILSNIYCLGVLFFELFNHFDSERTHTAAMSALRGRILPSAFLSEYPKEAAFCLRMLHPEPSSRPTIRKLRSEGEEMNWPAGQPESGEADKKILNTCKEILQSDVINGTKVVDCEELLSSLNQYDAESELLLHFLISLKKQKHVDAHKLTEEIRCMESDIKEVERRHGLRLSLASSSLKNNSSCGIEGVSLLKEASSAEILPPVYPVSKENELRLMKNMCLLENAYFSMRSTIKLPGTETATRPDKDVLRNSDNFCVAQKEMEKHTDTLGAFFDGLCKYARYQKFEVRGILRTADFNNPVNVICSLSFDRDGDYFAAAGISKKIKVFQFDAIFNNSVDIHYPVVEMVNKSRLSCVCWNSYVQNYLASTDYDGVVKVCVTCSLDFMPFELLLTSLAYIPCCIRELHSGICSFESALLIALPKWMHFQLWDANTGQEFSRLTEHEKRSWSVDFSIVCPTKFASGSDDCSLKLWSINEFSAHSSHMLAFGSADNSAYCYDLRFLRTPWCVLSGHRKSVSFVKFLDSETLVSASTDNTLKIWDLNRTCPVGRSTSACSLTLTGHTNEKNFVGLSVADGYITCGSETNEVYAYYKSFPMPVISHKFGSIDPVSGKETDDDYSQFVSSVCWRGKSDTLIAANTSGCIKVLQMV</sequence>
<keyword evidence="1 3" id="KW-0853">WD repeat</keyword>
<dbReference type="SUPFAM" id="SSF56112">
    <property type="entry name" value="Protein kinase-like (PK-like)"/>
    <property type="match status" value="1"/>
</dbReference>
<dbReference type="PROSITE" id="PS00678">
    <property type="entry name" value="WD_REPEATS_1"/>
    <property type="match status" value="1"/>
</dbReference>
<feature type="repeat" description="WD" evidence="3">
    <location>
        <begin position="903"/>
        <end position="945"/>
    </location>
</feature>
<dbReference type="PROSITE" id="PS50294">
    <property type="entry name" value="WD_REPEATS_REGION"/>
    <property type="match status" value="1"/>
</dbReference>
<dbReference type="PANTHER" id="PTHR44218">
    <property type="entry name" value="PROTEIN SPA1-RELATED 2"/>
    <property type="match status" value="1"/>
</dbReference>
<evidence type="ECO:0000313" key="5">
    <source>
        <dbReference type="Proteomes" id="UP001374535"/>
    </source>
</evidence>
<dbReference type="InterPro" id="IPR001680">
    <property type="entry name" value="WD40_rpt"/>
</dbReference>
<keyword evidence="2" id="KW-0677">Repeat</keyword>
<evidence type="ECO:0008006" key="6">
    <source>
        <dbReference type="Google" id="ProtNLM"/>
    </source>
</evidence>
<dbReference type="Proteomes" id="UP001374535">
    <property type="component" value="Chromosome 1"/>
</dbReference>
<dbReference type="InterPro" id="IPR011009">
    <property type="entry name" value="Kinase-like_dom_sf"/>
</dbReference>
<gene>
    <name evidence="4" type="ORF">V8G54_003237</name>
</gene>
<dbReference type="PROSITE" id="PS50082">
    <property type="entry name" value="WD_REPEATS_2"/>
    <property type="match status" value="2"/>
</dbReference>
<dbReference type="EMBL" id="CP144700">
    <property type="protein sequence ID" value="WVZ24693.1"/>
    <property type="molecule type" value="Genomic_DNA"/>
</dbReference>
<protein>
    <recommendedName>
        <fullName evidence="6">Protein SPA1-RELATED 2</fullName>
    </recommendedName>
</protein>
<keyword evidence="5" id="KW-1185">Reference proteome</keyword>
<evidence type="ECO:0000256" key="2">
    <source>
        <dbReference type="ARBA" id="ARBA00022737"/>
    </source>
</evidence>
<dbReference type="PANTHER" id="PTHR44218:SF15">
    <property type="entry name" value="PROTEIN SPA1-RELATED 2"/>
    <property type="match status" value="1"/>
</dbReference>
<feature type="repeat" description="WD" evidence="3">
    <location>
        <begin position="972"/>
        <end position="1005"/>
    </location>
</feature>
<dbReference type="SMART" id="SM00320">
    <property type="entry name" value="WD40"/>
    <property type="match status" value="6"/>
</dbReference>
<name>A0AAQ3SCS0_VIGMU</name>
<dbReference type="SUPFAM" id="SSF50978">
    <property type="entry name" value="WD40 repeat-like"/>
    <property type="match status" value="1"/>
</dbReference>
<evidence type="ECO:0000256" key="1">
    <source>
        <dbReference type="ARBA" id="ARBA00022574"/>
    </source>
</evidence>
<dbReference type="InterPro" id="IPR036322">
    <property type="entry name" value="WD40_repeat_dom_sf"/>
</dbReference>
<dbReference type="GO" id="GO:0009640">
    <property type="term" value="P:photomorphogenesis"/>
    <property type="evidence" value="ECO:0007669"/>
    <property type="project" value="InterPro"/>
</dbReference>
<accession>A0AAQ3SCS0</accession>
<proteinExistence type="predicted"/>
<reference evidence="4 5" key="1">
    <citation type="journal article" date="2023" name="Life. Sci Alliance">
        <title>Evolutionary insights into 3D genome organization and epigenetic landscape of Vigna mungo.</title>
        <authorList>
            <person name="Junaid A."/>
            <person name="Singh B."/>
            <person name="Bhatia S."/>
        </authorList>
    </citation>
    <scope>NUCLEOTIDE SEQUENCE [LARGE SCALE GENOMIC DNA]</scope>
    <source>
        <strain evidence="4">Urdbean</strain>
    </source>
</reference>
<dbReference type="InterPro" id="IPR019775">
    <property type="entry name" value="WD40_repeat_CS"/>
</dbReference>
<dbReference type="Gene3D" id="2.130.10.10">
    <property type="entry name" value="YVTN repeat-like/Quinoprotein amine dehydrogenase"/>
    <property type="match status" value="2"/>
</dbReference>
<dbReference type="Pfam" id="PF00400">
    <property type="entry name" value="WD40"/>
    <property type="match status" value="2"/>
</dbReference>
<dbReference type="AlphaFoldDB" id="A0AAQ3SCS0"/>
<evidence type="ECO:0000313" key="4">
    <source>
        <dbReference type="EMBL" id="WVZ24693.1"/>
    </source>
</evidence>
<evidence type="ECO:0000256" key="3">
    <source>
        <dbReference type="PROSITE-ProRule" id="PRU00221"/>
    </source>
</evidence>